<feature type="region of interest" description="Disordered" evidence="1">
    <location>
        <begin position="131"/>
        <end position="154"/>
    </location>
</feature>
<evidence type="ECO:0000256" key="1">
    <source>
        <dbReference type="SAM" id="MobiDB-lite"/>
    </source>
</evidence>
<name>A0AAW1QIX1_9CHLO</name>
<evidence type="ECO:0008006" key="4">
    <source>
        <dbReference type="Google" id="ProtNLM"/>
    </source>
</evidence>
<accession>A0AAW1QIX1</accession>
<evidence type="ECO:0000313" key="2">
    <source>
        <dbReference type="EMBL" id="KAK9821218.1"/>
    </source>
</evidence>
<sequence length="192" mass="20374">MTVDAEETVRVEVRVMFGDNVIGSGGDTAVRRIVLRKDGTDTLLAVKGKIAAAFGGAVVPEHLLLFFGPNARRVGSQYVGDPAGEDATLCLADFSALAWLARFPQWRLGVRMLPEAPPPPGVAEHRAAALAEKKDPEKAVQEARAKGEIPTIMELPAPWGPKPYVKDPNSGFSPAKYPADSSPLLYASTAAA</sequence>
<comment type="caution">
    <text evidence="2">The sequence shown here is derived from an EMBL/GenBank/DDBJ whole genome shotgun (WGS) entry which is preliminary data.</text>
</comment>
<dbReference type="EMBL" id="JALJOU010000105">
    <property type="protein sequence ID" value="KAK9821218.1"/>
    <property type="molecule type" value="Genomic_DNA"/>
</dbReference>
<reference evidence="2 3" key="1">
    <citation type="journal article" date="2024" name="Nat. Commun.">
        <title>Phylogenomics reveals the evolutionary origins of lichenization in chlorophyte algae.</title>
        <authorList>
            <person name="Puginier C."/>
            <person name="Libourel C."/>
            <person name="Otte J."/>
            <person name="Skaloud P."/>
            <person name="Haon M."/>
            <person name="Grisel S."/>
            <person name="Petersen M."/>
            <person name="Berrin J.G."/>
            <person name="Delaux P.M."/>
            <person name="Dal Grande F."/>
            <person name="Keller J."/>
        </authorList>
    </citation>
    <scope>NUCLEOTIDE SEQUENCE [LARGE SCALE GENOMIC DNA]</scope>
    <source>
        <strain evidence="2 3">SAG 245.80</strain>
    </source>
</reference>
<protein>
    <recommendedName>
        <fullName evidence="4">Ubiquitin-like domain-containing protein</fullName>
    </recommendedName>
</protein>
<dbReference type="Proteomes" id="UP001445335">
    <property type="component" value="Unassembled WGS sequence"/>
</dbReference>
<feature type="compositionally biased region" description="Basic and acidic residues" evidence="1">
    <location>
        <begin position="131"/>
        <end position="147"/>
    </location>
</feature>
<keyword evidence="3" id="KW-1185">Reference proteome</keyword>
<proteinExistence type="predicted"/>
<evidence type="ECO:0000313" key="3">
    <source>
        <dbReference type="Proteomes" id="UP001445335"/>
    </source>
</evidence>
<organism evidence="2 3">
    <name type="scientific">Elliptochloris bilobata</name>
    <dbReference type="NCBI Taxonomy" id="381761"/>
    <lineage>
        <taxon>Eukaryota</taxon>
        <taxon>Viridiplantae</taxon>
        <taxon>Chlorophyta</taxon>
        <taxon>core chlorophytes</taxon>
        <taxon>Trebouxiophyceae</taxon>
        <taxon>Trebouxiophyceae incertae sedis</taxon>
        <taxon>Elliptochloris clade</taxon>
        <taxon>Elliptochloris</taxon>
    </lineage>
</organism>
<gene>
    <name evidence="2" type="ORF">WJX81_001447</name>
</gene>
<dbReference type="AlphaFoldDB" id="A0AAW1QIX1"/>